<name>A0ACB5SMN6_9PEZI</name>
<keyword evidence="2" id="KW-1185">Reference proteome</keyword>
<evidence type="ECO:0000313" key="2">
    <source>
        <dbReference type="Proteomes" id="UP001165186"/>
    </source>
</evidence>
<dbReference type="EMBL" id="BSXG01000141">
    <property type="protein sequence ID" value="GME48486.1"/>
    <property type="molecule type" value="Genomic_DNA"/>
</dbReference>
<comment type="caution">
    <text evidence="1">The sequence shown here is derived from an EMBL/GenBank/DDBJ whole genome shotgun (WGS) entry which is preliminary data.</text>
</comment>
<evidence type="ECO:0000313" key="1">
    <source>
        <dbReference type="EMBL" id="GME48486.1"/>
    </source>
</evidence>
<organism evidence="1 2">
    <name type="scientific">Neofusicoccum parvum</name>
    <dbReference type="NCBI Taxonomy" id="310453"/>
    <lineage>
        <taxon>Eukaryota</taxon>
        <taxon>Fungi</taxon>
        <taxon>Dikarya</taxon>
        <taxon>Ascomycota</taxon>
        <taxon>Pezizomycotina</taxon>
        <taxon>Dothideomycetes</taxon>
        <taxon>Dothideomycetes incertae sedis</taxon>
        <taxon>Botryosphaeriales</taxon>
        <taxon>Botryosphaeriaceae</taxon>
        <taxon>Neofusicoccum</taxon>
    </lineage>
</organism>
<dbReference type="Proteomes" id="UP001165186">
    <property type="component" value="Unassembled WGS sequence"/>
</dbReference>
<protein>
    <submittedName>
        <fullName evidence="1">Zinc finger CCCH-type protein</fullName>
    </submittedName>
</protein>
<sequence>MLGDAQLDASEAQIRSFRMMNGQYYETLQEILRKYENLVDDYRMLRSDYEEEKENREKYKRQARGQEKNPFVLLLVDGDGYLFKDHLVSNGREGGVSAAKLLSTEIRSRLRKMGLDHYRMVVRIYCNLAVVSQAHYRAGLCGSHVRSMAPIAAAFSGAKDYFDFVDIGENSGSVVAKVEENFRLFADSGQCKHIFFAGCHDTRYIPLLSPYLGKADKISLVKAAAHQPEYHSLGLPMEDFSSVFRDSPLSGWSLGTTTIKGAATKQNPSRSESVSGATKQPLPRPESVNNTNGINGMPKQHNEFSRLKGAASTHLEASGPSSMSGDFDENGWCKFGHGCKFDHPSTGKEAGDVSPLKTKAKDTSGNWRNVNAFADDWGNNAQNTPEPAYADDWGASSKKPQQDFAEDWGKAPKGKRNPVVQSKFADDSSRPSTSGFAEDWGKGPQQNSRTGSISNHSVASRIQRPGSISEVSMGSRHQEDTKPHPGEALSSRWASDAPEPAKVKEPTKKFNSAFTTAADLPRPSPETEGLIPVNKYGDRLDFYLSRPTAEEYAAYNAMTKEPGKKPCNDYQLKGHCSSLAAGLNCEYDHNPLSTELFHVLKVIVQAYPCPQKGDCRKSDCPNGHVCQRPGCRGQVPCRFKNDYRAHNLDPKVHEWVPAIDVEERESDDSASVTMGEAVPEPKPKPVTSVDPDPNTETVEWHPESAAWNPDAVDWKPAGRKPDVQEWKPETSSNFDLNSGTWKPGNANWNPSTSAWKPSHVDRSDIDSDSDSIAHQPEKEILDLGADDAMTGSIFSSKAHNGRLDSVVQTGDLVPKVESKPLVDTPPTKTNGNASKEEEPAKQPETNLMDDDWGNPPDGAGTFAETAEPVNFDDDWGSAPPGVDNPTEAAEPVDFADDWGPSTKAPKAKTTAPPRQNRGGNYHGGQAPQNGVVWPSEIQKQQQQRNEYDHLLWVRTVD</sequence>
<proteinExistence type="predicted"/>
<reference evidence="1" key="1">
    <citation type="submission" date="2024-09" db="EMBL/GenBank/DDBJ databases">
        <title>Draft Genome Sequences of Neofusicoccum parvum.</title>
        <authorList>
            <person name="Ashida A."/>
            <person name="Camagna M."/>
            <person name="Tanaka A."/>
            <person name="Takemoto D."/>
        </authorList>
    </citation>
    <scope>NUCLEOTIDE SEQUENCE</scope>
    <source>
        <strain evidence="1">PPO83</strain>
    </source>
</reference>
<gene>
    <name evidence="1" type="primary">g10642</name>
    <name evidence="1" type="ORF">NpPPO83_00010642</name>
</gene>
<accession>A0ACB5SMN6</accession>